<reference evidence="1 2" key="1">
    <citation type="submission" date="2020-04" db="EMBL/GenBank/DDBJ databases">
        <title>Advantages and limits of metagenomic assembly and binning of a giant virus.</title>
        <authorList>
            <person name="Schulz F."/>
            <person name="Andreani J."/>
            <person name="Francis R."/>
            <person name="Boudjemaa H."/>
            <person name="Bou Khalil J.Y."/>
            <person name="Lee J."/>
            <person name="La Scola B."/>
            <person name="Woyke T."/>
        </authorList>
    </citation>
    <scope>NUCLEOTIDE SEQUENCE [LARGE SCALE GENOMIC DNA]</scope>
    <source>
        <strain evidence="1 2">FV1/VV64</strain>
    </source>
</reference>
<sequence length="419" mass="49306">MKNIKFYILIENINILDKTIDCAKSLHTENSEVNLIFYKNYKFIPKFNSIDNIFNLHHFMNKSQLLNFCVINAFHDFSSPKTKVIAILNNNILLDNTCYEYITDYHNIYDLIQLYYGGDYISFTVNVPKKIGLFDEGFCDSDYMIADYYLNAKLNNINISVNDLLFNLTLNSIPNIGTYLKPELITHIYDKDLLYFNSKWGSDVNINNLKPLAKTYTKKYKIEDDLIIDNVIQQPIQQIPELKPIIQTPVTKIPKQIEQSYNEPNTNQTTQHSKILYSNYAIKNVKTKQYISVDKPEPTKNNCIILSDNQYHFFIYQDSRYLCNTNNWLISILDIMKNQNDTLKWHLYATPSDNKLYGAGNNGEWAHFKFEKIDNYYRIKTNHNIKNCKDKFGRYLWIDGNILRTDGDNSMDETLWLLE</sequence>
<dbReference type="Proteomes" id="UP001162001">
    <property type="component" value="Segment"/>
</dbReference>
<keyword evidence="2" id="KW-1185">Reference proteome</keyword>
<name>A0A7D3QU55_9VIRU</name>
<proteinExistence type="predicted"/>
<accession>A0A7D3QU55</accession>
<organism evidence="1 2">
    <name type="scientific">Fadolivirus FV1/VV64</name>
    <dbReference type="NCBI Taxonomy" id="3070911"/>
    <lineage>
        <taxon>Viruses</taxon>
        <taxon>Varidnaviria</taxon>
        <taxon>Bamfordvirae</taxon>
        <taxon>Nucleocytoviricota</taxon>
        <taxon>Megaviricetes</taxon>
        <taxon>Imitervirales</taxon>
        <taxon>Mimiviridae</taxon>
        <taxon>Klosneuvirinae</taxon>
        <taxon>Fadolivirus</taxon>
        <taxon>Fadolivirus algeromassiliense</taxon>
    </lineage>
</organism>
<protein>
    <submittedName>
        <fullName evidence="1">Uncharacterized protein</fullName>
    </submittedName>
</protein>
<dbReference type="EMBL" id="MT418680">
    <property type="protein sequence ID" value="QKF93887.1"/>
    <property type="molecule type" value="Genomic_DNA"/>
</dbReference>
<gene>
    <name evidence="1" type="ORF">Fadolivirus_1_429</name>
</gene>
<evidence type="ECO:0000313" key="1">
    <source>
        <dbReference type="EMBL" id="QKF93887.1"/>
    </source>
</evidence>
<evidence type="ECO:0000313" key="2">
    <source>
        <dbReference type="Proteomes" id="UP001162001"/>
    </source>
</evidence>